<reference evidence="2" key="1">
    <citation type="journal article" date="2014" name="Science">
        <title>Ancient hybridizations among the ancestral genomes of bread wheat.</title>
        <authorList>
            <consortium name="International Wheat Genome Sequencing Consortium,"/>
            <person name="Marcussen T."/>
            <person name="Sandve S.R."/>
            <person name="Heier L."/>
            <person name="Spannagl M."/>
            <person name="Pfeifer M."/>
            <person name="Jakobsen K.S."/>
            <person name="Wulff B.B."/>
            <person name="Steuernagel B."/>
            <person name="Mayer K.F."/>
            <person name="Olsen O.A."/>
        </authorList>
    </citation>
    <scope>NUCLEOTIDE SEQUENCE [LARGE SCALE GENOMIC DNA]</scope>
    <source>
        <strain evidence="2">cv. AL8/78</strain>
    </source>
</reference>
<name>A0A453DUK4_AEGTS</name>
<dbReference type="AlphaFoldDB" id="A0A453DUK4"/>
<dbReference type="Gramene" id="AET3Gv20092300.1">
    <property type="protein sequence ID" value="AET3Gv20092300.1"/>
    <property type="gene ID" value="AET3Gv20092300"/>
</dbReference>
<keyword evidence="2" id="KW-1185">Reference proteome</keyword>
<protein>
    <submittedName>
        <fullName evidence="1">Uncharacterized protein</fullName>
    </submittedName>
</protein>
<reference evidence="1" key="5">
    <citation type="journal article" date="2021" name="G3 (Bethesda)">
        <title>Aegilops tauschii genome assembly Aet v5.0 features greater sequence contiguity and improved annotation.</title>
        <authorList>
            <person name="Wang L."/>
            <person name="Zhu T."/>
            <person name="Rodriguez J.C."/>
            <person name="Deal K.R."/>
            <person name="Dubcovsky J."/>
            <person name="McGuire P.E."/>
            <person name="Lux T."/>
            <person name="Spannagl M."/>
            <person name="Mayer K.F.X."/>
            <person name="Baldrich P."/>
            <person name="Meyers B.C."/>
            <person name="Huo N."/>
            <person name="Gu Y.Q."/>
            <person name="Zhou H."/>
            <person name="Devos K.M."/>
            <person name="Bennetzen J.L."/>
            <person name="Unver T."/>
            <person name="Budak H."/>
            <person name="Gulick P.J."/>
            <person name="Galiba G."/>
            <person name="Kalapos B."/>
            <person name="Nelson D.R."/>
            <person name="Li P."/>
            <person name="You F.M."/>
            <person name="Luo M.C."/>
            <person name="Dvorak J."/>
        </authorList>
    </citation>
    <scope>NUCLEOTIDE SEQUENCE [LARGE SCALE GENOMIC DNA]</scope>
    <source>
        <strain evidence="1">cv. AL8/78</strain>
    </source>
</reference>
<dbReference type="PANTHER" id="PTHR35738">
    <property type="entry name" value="OS05G0577800 PROTEIN"/>
    <property type="match status" value="1"/>
</dbReference>
<reference evidence="1" key="4">
    <citation type="submission" date="2019-03" db="UniProtKB">
        <authorList>
            <consortium name="EnsemblPlants"/>
        </authorList>
    </citation>
    <scope>IDENTIFICATION</scope>
</reference>
<accession>A0A453DUK4</accession>
<reference evidence="1" key="3">
    <citation type="journal article" date="2017" name="Nature">
        <title>Genome sequence of the progenitor of the wheat D genome Aegilops tauschii.</title>
        <authorList>
            <person name="Luo M.C."/>
            <person name="Gu Y.Q."/>
            <person name="Puiu D."/>
            <person name="Wang H."/>
            <person name="Twardziok S.O."/>
            <person name="Deal K.R."/>
            <person name="Huo N."/>
            <person name="Zhu T."/>
            <person name="Wang L."/>
            <person name="Wang Y."/>
            <person name="McGuire P.E."/>
            <person name="Liu S."/>
            <person name="Long H."/>
            <person name="Ramasamy R.K."/>
            <person name="Rodriguez J.C."/>
            <person name="Van S.L."/>
            <person name="Yuan L."/>
            <person name="Wang Z."/>
            <person name="Xia Z."/>
            <person name="Xiao L."/>
            <person name="Anderson O.D."/>
            <person name="Ouyang S."/>
            <person name="Liang Y."/>
            <person name="Zimin A.V."/>
            <person name="Pertea G."/>
            <person name="Qi P."/>
            <person name="Bennetzen J.L."/>
            <person name="Dai X."/>
            <person name="Dawson M.W."/>
            <person name="Muller H.G."/>
            <person name="Kugler K."/>
            <person name="Rivarola-Duarte L."/>
            <person name="Spannagl M."/>
            <person name="Mayer K.F.X."/>
            <person name="Lu F.H."/>
            <person name="Bevan M.W."/>
            <person name="Leroy P."/>
            <person name="Li P."/>
            <person name="You F.M."/>
            <person name="Sun Q."/>
            <person name="Liu Z."/>
            <person name="Lyons E."/>
            <person name="Wicker T."/>
            <person name="Salzberg S.L."/>
            <person name="Devos K.M."/>
            <person name="Dvorak J."/>
        </authorList>
    </citation>
    <scope>NUCLEOTIDE SEQUENCE [LARGE SCALE GENOMIC DNA]</scope>
    <source>
        <strain evidence="1">cv. AL8/78</strain>
    </source>
</reference>
<dbReference type="PANTHER" id="PTHR35738:SF6">
    <property type="entry name" value="BACTERIAL SURFACE ANTIGEN (D15) DOMAIN-CONTAINING PROTEIN"/>
    <property type="match status" value="1"/>
</dbReference>
<dbReference type="Proteomes" id="UP000015105">
    <property type="component" value="Chromosome 3D"/>
</dbReference>
<evidence type="ECO:0000313" key="1">
    <source>
        <dbReference type="EnsemblPlants" id="AET3Gv20092300.1"/>
    </source>
</evidence>
<evidence type="ECO:0000313" key="2">
    <source>
        <dbReference type="Proteomes" id="UP000015105"/>
    </source>
</evidence>
<sequence>VPPVFDFPPLAARTRMLVPAYELMFGKLARRSLFDDYFHSGGVDAHIVLKQLGDSHADLNATVSIKQIYAIAAFCCIWLCPVHDHLVVFQ</sequence>
<proteinExistence type="predicted"/>
<reference evidence="2" key="2">
    <citation type="journal article" date="2017" name="Nat. Plants">
        <title>The Aegilops tauschii genome reveals multiple impacts of transposons.</title>
        <authorList>
            <person name="Zhao G."/>
            <person name="Zou C."/>
            <person name="Li K."/>
            <person name="Wang K."/>
            <person name="Li T."/>
            <person name="Gao L."/>
            <person name="Zhang X."/>
            <person name="Wang H."/>
            <person name="Yang Z."/>
            <person name="Liu X."/>
            <person name="Jiang W."/>
            <person name="Mao L."/>
            <person name="Kong X."/>
            <person name="Jiao Y."/>
            <person name="Jia J."/>
        </authorList>
    </citation>
    <scope>NUCLEOTIDE SEQUENCE [LARGE SCALE GENOMIC DNA]</scope>
    <source>
        <strain evidence="2">cv. AL8/78</strain>
    </source>
</reference>
<dbReference type="EnsemblPlants" id="AET3Gv20092300.1">
    <property type="protein sequence ID" value="AET3Gv20092300.1"/>
    <property type="gene ID" value="AET3Gv20092300"/>
</dbReference>
<organism evidence="1 2">
    <name type="scientific">Aegilops tauschii subsp. strangulata</name>
    <name type="common">Goatgrass</name>
    <dbReference type="NCBI Taxonomy" id="200361"/>
    <lineage>
        <taxon>Eukaryota</taxon>
        <taxon>Viridiplantae</taxon>
        <taxon>Streptophyta</taxon>
        <taxon>Embryophyta</taxon>
        <taxon>Tracheophyta</taxon>
        <taxon>Spermatophyta</taxon>
        <taxon>Magnoliopsida</taxon>
        <taxon>Liliopsida</taxon>
        <taxon>Poales</taxon>
        <taxon>Poaceae</taxon>
        <taxon>BOP clade</taxon>
        <taxon>Pooideae</taxon>
        <taxon>Triticodae</taxon>
        <taxon>Triticeae</taxon>
        <taxon>Triticinae</taxon>
        <taxon>Aegilops</taxon>
    </lineage>
</organism>